<accession>A0ABS6ANH3</accession>
<sequence>MLDNHKQFVAWRRQVFVRNPHRDLNTLYAGLRQRSGIYLIGCAGEVVYIGQSWDLTERPIDSLGRFYHRVSDVSLPWSLALAPCPPEEMNERESTAIRAYAPRFNASIPSIPASEGRMPETIGYASVFQDQVSSGGAFDEANLRRQMERAAANPAPPWRQGKKRRKTGKREPKPTLPPLDPPTQLDGDALRDARQRYGIPVSGALVYPVNLCDDGSVVTRDGEVLGIWAMDQYDAPSFTPYGESASIFEAPLVGLLCMRIRDWYESKTGEKL</sequence>
<comment type="caution">
    <text evidence="2">The sequence shown here is derived from an EMBL/GenBank/DDBJ whole genome shotgun (WGS) entry which is preliminary data.</text>
</comment>
<gene>
    <name evidence="2" type="ORF">KNW02_18830</name>
</gene>
<dbReference type="RefSeq" id="WP_216034743.1">
    <property type="nucleotide sequence ID" value="NZ_JAHKNG010000059.1"/>
</dbReference>
<evidence type="ECO:0000313" key="2">
    <source>
        <dbReference type="EMBL" id="MBU3032145.1"/>
    </source>
</evidence>
<dbReference type="EMBL" id="JAHKNG010000059">
    <property type="protein sequence ID" value="MBU3032145.1"/>
    <property type="molecule type" value="Genomic_DNA"/>
</dbReference>
<dbReference type="Proteomes" id="UP001166191">
    <property type="component" value="Unassembled WGS sequence"/>
</dbReference>
<evidence type="ECO:0000256" key="1">
    <source>
        <dbReference type="SAM" id="MobiDB-lite"/>
    </source>
</evidence>
<reference evidence="2" key="1">
    <citation type="submission" date="2021-06" db="EMBL/GenBank/DDBJ databases">
        <title>Paracoccus bacterium XHP0099 sp. nov., isolated from the surface waters of the Yellow Sea.</title>
        <authorList>
            <person name="Xue H."/>
            <person name="Zhang D."/>
        </authorList>
    </citation>
    <scope>NUCLEOTIDE SEQUENCE</scope>
    <source>
        <strain evidence="2">XHP0099</strain>
    </source>
</reference>
<keyword evidence="3" id="KW-1185">Reference proteome</keyword>
<evidence type="ECO:0000313" key="3">
    <source>
        <dbReference type="Proteomes" id="UP001166191"/>
    </source>
</evidence>
<feature type="region of interest" description="Disordered" evidence="1">
    <location>
        <begin position="149"/>
        <end position="186"/>
    </location>
</feature>
<protein>
    <submittedName>
        <fullName evidence="2">GIY-YIG nuclease family protein</fullName>
    </submittedName>
</protein>
<name>A0ABS6ANH3_9RHOB</name>
<organism evidence="2 3">
    <name type="scientific">Paracoccus marinaquae</name>
    <dbReference type="NCBI Taxonomy" id="2841926"/>
    <lineage>
        <taxon>Bacteria</taxon>
        <taxon>Pseudomonadati</taxon>
        <taxon>Pseudomonadota</taxon>
        <taxon>Alphaproteobacteria</taxon>
        <taxon>Rhodobacterales</taxon>
        <taxon>Paracoccaceae</taxon>
        <taxon>Paracoccus</taxon>
    </lineage>
</organism>
<proteinExistence type="predicted"/>